<feature type="domain" description="Flavin reductase like" evidence="2">
    <location>
        <begin position="25"/>
        <end position="129"/>
    </location>
</feature>
<dbReference type="SUPFAM" id="SSF50475">
    <property type="entry name" value="FMN-binding split barrel"/>
    <property type="match status" value="1"/>
</dbReference>
<dbReference type="Pfam" id="PF01613">
    <property type="entry name" value="Flavin_Reduct"/>
    <property type="match status" value="1"/>
</dbReference>
<dbReference type="InterPro" id="IPR002563">
    <property type="entry name" value="Flavin_Rdtase-like_dom"/>
</dbReference>
<sequence length="169" mass="19868">MKFKEITVEDMTFNPFTRTNKDWILIAAGDEEENNLMTASWGLFGTLWRKSIVEIFIRPQRYTKKFADENDMLTISFLPDGYREALKICGTKSGKDMNKWEAAGLHPYYVDGTVGVEEAELIIVGKKQYTQWVDPTLFIEKENDIKCYPEKDYHEMYMLEIVRILQKEE</sequence>
<dbReference type="InterPro" id="IPR052174">
    <property type="entry name" value="Flavoredoxin"/>
</dbReference>
<dbReference type="InterPro" id="IPR012349">
    <property type="entry name" value="Split_barrel_FMN-bd"/>
</dbReference>
<comment type="similarity">
    <text evidence="1">Belongs to the flavoredoxin family.</text>
</comment>
<keyword evidence="4" id="KW-1185">Reference proteome</keyword>
<name>A0ABM8I4U7_9FIRM</name>
<evidence type="ECO:0000313" key="3">
    <source>
        <dbReference type="EMBL" id="BDZ78079.1"/>
    </source>
</evidence>
<dbReference type="PANTHER" id="PTHR43567">
    <property type="entry name" value="FLAVOREDOXIN-RELATED-RELATED"/>
    <property type="match status" value="1"/>
</dbReference>
<dbReference type="Proteomes" id="UP001305815">
    <property type="component" value="Chromosome"/>
</dbReference>
<dbReference type="RefSeq" id="WP_230105564.1">
    <property type="nucleotide sequence ID" value="NZ_AP024845.1"/>
</dbReference>
<protein>
    <submittedName>
        <fullName evidence="3">Flavin reductase</fullName>
    </submittedName>
</protein>
<organism evidence="3 4">
    <name type="scientific">Claveliimonas bilis</name>
    <dbReference type="NCBI Taxonomy" id="3028070"/>
    <lineage>
        <taxon>Bacteria</taxon>
        <taxon>Bacillati</taxon>
        <taxon>Bacillota</taxon>
        <taxon>Clostridia</taxon>
        <taxon>Lachnospirales</taxon>
        <taxon>Lachnospiraceae</taxon>
        <taxon>Claveliimonas</taxon>
    </lineage>
</organism>
<reference evidence="4" key="1">
    <citation type="journal article" date="2023" name="Int. J. Syst. Evol. Microbiol.">
        <title>Claveliimonas bilis gen. nov., sp. nov., deoxycholic acid-producing bacteria isolated from human faeces, and reclassification of Sellimonas monacensis Zenner et al. 2021 as Claveliimonas monacensis comb. nov.</title>
        <authorList>
            <person name="Hisatomi A."/>
            <person name="Kastawa N.W.E.P.G."/>
            <person name="Song I."/>
            <person name="Ohkuma M."/>
            <person name="Fukiya S."/>
            <person name="Sakamoto M."/>
        </authorList>
    </citation>
    <scope>NUCLEOTIDE SEQUENCE [LARGE SCALE GENOMIC DNA]</scope>
    <source>
        <strain evidence="4">12BBH14</strain>
    </source>
</reference>
<dbReference type="Gene3D" id="2.30.110.10">
    <property type="entry name" value="Electron Transport, Fmn-binding Protein, Chain A"/>
    <property type="match status" value="1"/>
</dbReference>
<evidence type="ECO:0000313" key="4">
    <source>
        <dbReference type="Proteomes" id="UP001305815"/>
    </source>
</evidence>
<gene>
    <name evidence="3" type="ORF">Lac1_22620</name>
</gene>
<proteinExistence type="inferred from homology"/>
<evidence type="ECO:0000259" key="2">
    <source>
        <dbReference type="Pfam" id="PF01613"/>
    </source>
</evidence>
<evidence type="ECO:0000256" key="1">
    <source>
        <dbReference type="ARBA" id="ARBA00038054"/>
    </source>
</evidence>
<dbReference type="EMBL" id="AP027742">
    <property type="protein sequence ID" value="BDZ78079.1"/>
    <property type="molecule type" value="Genomic_DNA"/>
</dbReference>
<accession>A0ABM8I4U7</accession>
<dbReference type="PANTHER" id="PTHR43567:SF5">
    <property type="entry name" value="HYPOTHETICAL CYTOSOLIC PROTEIN"/>
    <property type="match status" value="1"/>
</dbReference>